<dbReference type="EMBL" id="JABAFD010000002">
    <property type="protein sequence ID" value="NME08982.1"/>
    <property type="molecule type" value="Genomic_DNA"/>
</dbReference>
<sequence>MSNKKIIKICVFKQDASPNEVVYSNGDAILDNIIVDAKTEENLFTGEYYFDGVSLIDKEGLHENLSEEAILKCKLDYGDEYFRISKVNRSSRDVRVFARQITISEMLDMWIEDTRPTDTSGQGALSILRNNSIGKKDLQMFSDIEKINTAYYMKMNLYEAIYNCDQSFLSRWGGETQRRGYSVSLNKRIGADRGVQIRSRKNLTGFEAKTDIDNVCTRIKPIGFDGITIDGYVDSPLIKKYSAVKTKNIKYDFVKVKNENNPEEGFNTLEEAQAELKRLAQLEFSEKHIDEIRADYKINFVQLEDTEEYKNFVQAERIYLGDTVNVYEEKHKVNIHVRCIRKKYDVLRQKTIELELSNTDIKETTITTYDILAELNSIIKDTENNNIQDIIQSMINSGVKDSYTLYKQNEIIVMDNKDINLAHNVVRINKNGIAFSQTGYWGKYTYGFSINGVMNASLIATGILSTILIQNKDGSLQIDLSGTDGVKFLKQGIKAIEVAGHIMRFYDWDGAGKHIGEIFSARIIGTSKPGLIVSNSTTGYTGLAYEKKDSDKDEYPFYILLDKHNVTGEAPYPIMIREDFCLNNYNFILDKESINRIYTSAGKDLVANVKNKFGVVDKDTASFMCKIGKDTLESFNASSKNRYCLVSENETFFAGSNGKYFSVNGERFLFWAGDRAYLYKEVGKDRIWCDTGLVVNQKLHVNGDFTVSGNKNCIQKTEKYGDRLFYSIEDCESYLTDRSMHLLTVEEINNNENITYERVILLDNVFKDSVNLDLDYTVEIIKQGWGDYRIKEQTKDYFILESDRKDFTFKYVLTAKRKGFEKERNKEAFLDIVKESPVDSNEYWRLYSRDKVGDNSNGNK</sequence>
<dbReference type="AlphaFoldDB" id="A0AA44DK34"/>
<dbReference type="InterPro" id="IPR007119">
    <property type="entry name" value="Phage_tail_spike_N"/>
</dbReference>
<proteinExistence type="predicted"/>
<dbReference type="RefSeq" id="WP_168931546.1">
    <property type="nucleotide sequence ID" value="NZ_JABAFD010000002.1"/>
</dbReference>
<comment type="caution">
    <text evidence="2">The sequence shown here is derived from an EMBL/GenBank/DDBJ whole genome shotgun (WGS) entry which is preliminary data.</text>
</comment>
<evidence type="ECO:0000313" key="3">
    <source>
        <dbReference type="Proteomes" id="UP000573963"/>
    </source>
</evidence>
<dbReference type="InterPro" id="IPR010572">
    <property type="entry name" value="Tail_dom"/>
</dbReference>
<protein>
    <recommendedName>
        <fullName evidence="1">Tail spike domain-containing protein</fullName>
    </recommendedName>
</protein>
<name>A0AA44DK34_PARBF</name>
<dbReference type="NCBIfam" id="TIGR01665">
    <property type="entry name" value="put_anti_recept"/>
    <property type="match status" value="1"/>
</dbReference>
<gene>
    <name evidence="2" type="ORF">HF875_05590</name>
</gene>
<organism evidence="2 3">
    <name type="scientific">Paraclostridium bifermentans</name>
    <name type="common">Clostridium bifermentans</name>
    <dbReference type="NCBI Taxonomy" id="1490"/>
    <lineage>
        <taxon>Bacteria</taxon>
        <taxon>Bacillati</taxon>
        <taxon>Bacillota</taxon>
        <taxon>Clostridia</taxon>
        <taxon>Peptostreptococcales</taxon>
        <taxon>Peptostreptococcaceae</taxon>
        <taxon>Paraclostridium</taxon>
    </lineage>
</organism>
<feature type="domain" description="Tail spike" evidence="1">
    <location>
        <begin position="166"/>
        <end position="360"/>
    </location>
</feature>
<accession>A0AA44DK34</accession>
<dbReference type="Pfam" id="PF06605">
    <property type="entry name" value="Prophage_tail"/>
    <property type="match status" value="1"/>
</dbReference>
<evidence type="ECO:0000313" key="2">
    <source>
        <dbReference type="EMBL" id="NME08982.1"/>
    </source>
</evidence>
<evidence type="ECO:0000259" key="1">
    <source>
        <dbReference type="Pfam" id="PF06605"/>
    </source>
</evidence>
<dbReference type="Proteomes" id="UP000573963">
    <property type="component" value="Unassembled WGS sequence"/>
</dbReference>
<reference evidence="2 3" key="1">
    <citation type="submission" date="2020-04" db="EMBL/GenBank/DDBJ databases">
        <authorList>
            <person name="Hitch T.C.A."/>
            <person name="Wylensek D."/>
            <person name="Clavel T."/>
        </authorList>
    </citation>
    <scope>NUCLEOTIDE SEQUENCE [LARGE SCALE GENOMIC DNA]</scope>
    <source>
        <strain evidence="2 3">Med78_4-601-WT-2</strain>
    </source>
</reference>